<proteinExistence type="predicted"/>
<reference evidence="1" key="1">
    <citation type="submission" date="2022-11" db="EMBL/GenBank/DDBJ databases">
        <title>Genome Sequence of Boeremia exigua.</title>
        <authorList>
            <person name="Buettner E."/>
        </authorList>
    </citation>
    <scope>NUCLEOTIDE SEQUENCE</scope>
    <source>
        <strain evidence="1">CU02</strain>
    </source>
</reference>
<organism evidence="1 2">
    <name type="scientific">Boeremia exigua</name>
    <dbReference type="NCBI Taxonomy" id="749465"/>
    <lineage>
        <taxon>Eukaryota</taxon>
        <taxon>Fungi</taxon>
        <taxon>Dikarya</taxon>
        <taxon>Ascomycota</taxon>
        <taxon>Pezizomycotina</taxon>
        <taxon>Dothideomycetes</taxon>
        <taxon>Pleosporomycetidae</taxon>
        <taxon>Pleosporales</taxon>
        <taxon>Pleosporineae</taxon>
        <taxon>Didymellaceae</taxon>
        <taxon>Boeremia</taxon>
    </lineage>
</organism>
<name>A0ACC2I4L3_9PLEO</name>
<evidence type="ECO:0000313" key="2">
    <source>
        <dbReference type="Proteomes" id="UP001153331"/>
    </source>
</evidence>
<keyword evidence="2" id="KW-1185">Reference proteome</keyword>
<protein>
    <submittedName>
        <fullName evidence="1">Uncharacterized protein</fullName>
    </submittedName>
</protein>
<accession>A0ACC2I4L3</accession>
<sequence length="200" mass="22449">MASANACLLTQVVAANHSIVTTAAASMDAPQRSPAMEAQHSNLSPSNQRSDPQIQTAKSIVQPFRLLDLPTELRLVVYKLLPISKKSKDVEITSSIHRNYNGKVAYFVLTHTTFPVALLATCKQVHNEAAPFFDDMFAHNVPMFTHVHPPDFIESSQGSWNRLIFSFHYIRRTMQTCDGTPEGYQQFYDESPVMPPQQQD</sequence>
<dbReference type="Proteomes" id="UP001153331">
    <property type="component" value="Unassembled WGS sequence"/>
</dbReference>
<gene>
    <name evidence="1" type="ORF">OPT61_g7116</name>
</gene>
<dbReference type="EMBL" id="JAPHNI010000557">
    <property type="protein sequence ID" value="KAJ8109903.1"/>
    <property type="molecule type" value="Genomic_DNA"/>
</dbReference>
<evidence type="ECO:0000313" key="1">
    <source>
        <dbReference type="EMBL" id="KAJ8109903.1"/>
    </source>
</evidence>
<comment type="caution">
    <text evidence="1">The sequence shown here is derived from an EMBL/GenBank/DDBJ whole genome shotgun (WGS) entry which is preliminary data.</text>
</comment>